<organism evidence="2 3">
    <name type="scientific">Microdochium trichocladiopsis</name>
    <dbReference type="NCBI Taxonomy" id="1682393"/>
    <lineage>
        <taxon>Eukaryota</taxon>
        <taxon>Fungi</taxon>
        <taxon>Dikarya</taxon>
        <taxon>Ascomycota</taxon>
        <taxon>Pezizomycotina</taxon>
        <taxon>Sordariomycetes</taxon>
        <taxon>Xylariomycetidae</taxon>
        <taxon>Xylariales</taxon>
        <taxon>Microdochiaceae</taxon>
        <taxon>Microdochium</taxon>
    </lineage>
</organism>
<dbReference type="Proteomes" id="UP000756346">
    <property type="component" value="Unassembled WGS sequence"/>
</dbReference>
<dbReference type="OrthoDB" id="61900at2759"/>
<evidence type="ECO:0000313" key="3">
    <source>
        <dbReference type="Proteomes" id="UP000756346"/>
    </source>
</evidence>
<dbReference type="Pfam" id="PF24809">
    <property type="entry name" value="DUF7708"/>
    <property type="match status" value="1"/>
</dbReference>
<dbReference type="AlphaFoldDB" id="A0A9P9BTT9"/>
<evidence type="ECO:0000313" key="2">
    <source>
        <dbReference type="EMBL" id="KAH7035822.1"/>
    </source>
</evidence>
<dbReference type="RefSeq" id="XP_046015915.1">
    <property type="nucleotide sequence ID" value="XM_046153370.1"/>
</dbReference>
<dbReference type="GeneID" id="70182916"/>
<reference evidence="2" key="1">
    <citation type="journal article" date="2021" name="Nat. Commun.">
        <title>Genetic determinants of endophytism in the Arabidopsis root mycobiome.</title>
        <authorList>
            <person name="Mesny F."/>
            <person name="Miyauchi S."/>
            <person name="Thiergart T."/>
            <person name="Pickel B."/>
            <person name="Atanasova L."/>
            <person name="Karlsson M."/>
            <person name="Huettel B."/>
            <person name="Barry K.W."/>
            <person name="Haridas S."/>
            <person name="Chen C."/>
            <person name="Bauer D."/>
            <person name="Andreopoulos W."/>
            <person name="Pangilinan J."/>
            <person name="LaButti K."/>
            <person name="Riley R."/>
            <person name="Lipzen A."/>
            <person name="Clum A."/>
            <person name="Drula E."/>
            <person name="Henrissat B."/>
            <person name="Kohler A."/>
            <person name="Grigoriev I.V."/>
            <person name="Martin F.M."/>
            <person name="Hacquard S."/>
        </authorList>
    </citation>
    <scope>NUCLEOTIDE SEQUENCE</scope>
    <source>
        <strain evidence="2">MPI-CAGE-CH-0230</strain>
    </source>
</reference>
<feature type="domain" description="DUF7708" evidence="1">
    <location>
        <begin position="68"/>
        <end position="213"/>
    </location>
</feature>
<comment type="caution">
    <text evidence="2">The sequence shown here is derived from an EMBL/GenBank/DDBJ whole genome shotgun (WGS) entry which is preliminary data.</text>
</comment>
<gene>
    <name evidence="2" type="ORF">B0I36DRAFT_319127</name>
</gene>
<accession>A0A9P9BTT9</accession>
<keyword evidence="3" id="KW-1185">Reference proteome</keyword>
<protein>
    <recommendedName>
        <fullName evidence="1">DUF7708 domain-containing protein</fullName>
    </recommendedName>
</protein>
<dbReference type="EMBL" id="JAGTJQ010000003">
    <property type="protein sequence ID" value="KAH7035822.1"/>
    <property type="molecule type" value="Genomic_DNA"/>
</dbReference>
<dbReference type="InterPro" id="IPR056125">
    <property type="entry name" value="DUF7708"/>
</dbReference>
<sequence length="582" mass="65079">MSLSSGTCSVAKDAFTSAKKVFLTHTLPSSGSLTAVEDSATIEDLQDAIRQSLSLYEARVASSGKTRKWLQKASEGICHYGTILDVFVQHHPEYVALVWGAMKFLFISVQNHGQTLKILAKSIAKVAQHLPNIQRLSALYPSNEMKVAVETLYSHLLDFLLKAHRWLTESRLKHFYHSLTQPPELVYGDVLDNISQATARITELASVESQTEIRNMHDDHSRDLKEIASTVKAAEVARKNDIQLLERSVSRLHVSQTHQSAQLTRIVMMLAGTDSTIHDVVTKVENFHAIQTSAVLNTNLHLTQLEQLHVLSNMSLSFEDPDKCLQRHSSLRRRRGKANGGKPVVNNIWLSPKLRRAAGSPSSTITTVRGPFSTRWAIQDFGVDLIQAISSPSSAARVLWALTDAANDSRSRETVWNTANLMKVLTWQALRVVAANTNTAYTAREALPTEKDMSMRYSRFYTTRAEQDWVTFFAEVVSKLEQKQVFVVIDLAAVESCWRDGDAGRRDGQQFDLIRALGQLTREITRPILKIVLLVYDATWSGHVFETAAGSIVQVRMEKARPITMLSRGMPQGKVRRVLGAR</sequence>
<name>A0A9P9BTT9_9PEZI</name>
<proteinExistence type="predicted"/>
<evidence type="ECO:0000259" key="1">
    <source>
        <dbReference type="Pfam" id="PF24809"/>
    </source>
</evidence>